<evidence type="ECO:0000313" key="8">
    <source>
        <dbReference type="EMBL" id="MSU89696.1"/>
    </source>
</evidence>
<evidence type="ECO:0000256" key="4">
    <source>
        <dbReference type="ARBA" id="ARBA00022989"/>
    </source>
</evidence>
<keyword evidence="3 6" id="KW-0812">Transmembrane</keyword>
<accession>A0A6L5YZG9</accession>
<organism evidence="8 9">
    <name type="scientific">Halovulum marinum</name>
    <dbReference type="NCBI Taxonomy" id="2662447"/>
    <lineage>
        <taxon>Bacteria</taxon>
        <taxon>Pseudomonadati</taxon>
        <taxon>Pseudomonadota</taxon>
        <taxon>Alphaproteobacteria</taxon>
        <taxon>Rhodobacterales</taxon>
        <taxon>Paracoccaceae</taxon>
        <taxon>Halovulum</taxon>
    </lineage>
</organism>
<comment type="caution">
    <text evidence="8">The sequence shown here is derived from an EMBL/GenBank/DDBJ whole genome shotgun (WGS) entry which is preliminary data.</text>
</comment>
<reference evidence="8 9" key="1">
    <citation type="submission" date="2019-10" db="EMBL/GenBank/DDBJ databases">
        <title>Cognatihalovulum marinum gen. nov. sp. nov., a new member of the family Rhodobacteraceae isolated from deep seawater of the Northwest Indian Ocean.</title>
        <authorList>
            <person name="Ruan C."/>
            <person name="Wang J."/>
            <person name="Zheng X."/>
            <person name="Song L."/>
            <person name="Zhu Y."/>
            <person name="Huang Y."/>
            <person name="Lu Z."/>
            <person name="Du W."/>
            <person name="Huang L."/>
            <person name="Dai X."/>
        </authorList>
    </citation>
    <scope>NUCLEOTIDE SEQUENCE [LARGE SCALE GENOMIC DNA]</scope>
    <source>
        <strain evidence="8 9">2CG4</strain>
    </source>
</reference>
<dbReference type="GO" id="GO:0005886">
    <property type="term" value="C:plasma membrane"/>
    <property type="evidence" value="ECO:0007669"/>
    <property type="project" value="UniProtKB-SubCell"/>
</dbReference>
<evidence type="ECO:0000256" key="2">
    <source>
        <dbReference type="ARBA" id="ARBA00022475"/>
    </source>
</evidence>
<dbReference type="RefSeq" id="WP_154446183.1">
    <property type="nucleotide sequence ID" value="NZ_WIND01000005.1"/>
</dbReference>
<dbReference type="InterPro" id="IPR038766">
    <property type="entry name" value="Membrane_comp_ABC_pdt"/>
</dbReference>
<dbReference type="PANTHER" id="PTHR30287">
    <property type="entry name" value="MEMBRANE COMPONENT OF PREDICTED ABC SUPERFAMILY METABOLITE UPTAKE TRANSPORTER"/>
    <property type="match status" value="1"/>
</dbReference>
<evidence type="ECO:0000256" key="3">
    <source>
        <dbReference type="ARBA" id="ARBA00022692"/>
    </source>
</evidence>
<feature type="transmembrane region" description="Helical" evidence="6">
    <location>
        <begin position="730"/>
        <end position="750"/>
    </location>
</feature>
<keyword evidence="4 6" id="KW-1133">Transmembrane helix</keyword>
<keyword evidence="2" id="KW-1003">Cell membrane</keyword>
<evidence type="ECO:0000259" key="7">
    <source>
        <dbReference type="Pfam" id="PF02687"/>
    </source>
</evidence>
<feature type="domain" description="ABC3 transporter permease C-terminal" evidence="7">
    <location>
        <begin position="733"/>
        <end position="841"/>
    </location>
</feature>
<feature type="transmembrane region" description="Helical" evidence="6">
    <location>
        <begin position="771"/>
        <end position="797"/>
    </location>
</feature>
<dbReference type="Proteomes" id="UP000474957">
    <property type="component" value="Unassembled WGS sequence"/>
</dbReference>
<dbReference type="EMBL" id="WIND01000005">
    <property type="protein sequence ID" value="MSU89696.1"/>
    <property type="molecule type" value="Genomic_DNA"/>
</dbReference>
<gene>
    <name evidence="8" type="ORF">GE300_08700</name>
</gene>
<proteinExistence type="predicted"/>
<keyword evidence="9" id="KW-1185">Reference proteome</keyword>
<feature type="domain" description="ABC3 transporter permease C-terminal" evidence="7">
    <location>
        <begin position="270"/>
        <end position="386"/>
    </location>
</feature>
<feature type="transmembrane region" description="Helical" evidence="6">
    <location>
        <begin position="21"/>
        <end position="44"/>
    </location>
</feature>
<dbReference type="AlphaFoldDB" id="A0A6L5YZG9"/>
<feature type="transmembrane region" description="Helical" evidence="6">
    <location>
        <begin position="431"/>
        <end position="453"/>
    </location>
</feature>
<evidence type="ECO:0000256" key="6">
    <source>
        <dbReference type="SAM" id="Phobius"/>
    </source>
</evidence>
<keyword evidence="5 6" id="KW-0472">Membrane</keyword>
<feature type="transmembrane region" description="Helical" evidence="6">
    <location>
        <begin position="263"/>
        <end position="290"/>
    </location>
</feature>
<feature type="transmembrane region" description="Helical" evidence="6">
    <location>
        <begin position="364"/>
        <end position="381"/>
    </location>
</feature>
<evidence type="ECO:0000256" key="1">
    <source>
        <dbReference type="ARBA" id="ARBA00004651"/>
    </source>
</evidence>
<evidence type="ECO:0000256" key="5">
    <source>
        <dbReference type="ARBA" id="ARBA00023136"/>
    </source>
</evidence>
<sequence>MSRPQLRAAARIAGRELRGGLSGFRIFLICLALGVAAIAAVGSVRTAIQAGLEREASALLGGDAEAEFTYRFATDEESAWLEENSDRLSEVVDFRSMAVADPDGAAERALTQVKGVDAAYPLFGSVALDPPMPLAQALAGADGLPGLVAAPALLDRLALAPGDVLRLGTQDFRLMAALLREPDGVTASFALGPRIIVATDALEGSGLITTGTLFETAYRLALPPEANVVALGREAQRRFRDAGLSWRDNRNGTPSVSRFVDRLSAFLVLVGLAGLAVGGVGVSAAVRSYIEGKTATIATLKTVGAQGGTIFAIYLMQIGVLALAGVGLGLVLGAGIPWLFAPVIEARLPVPAEFGLYSAPLAEAAFYGLMTALIFTLWPLARARRIRAAGLFRDVTEADRHLPSRRFIALIAALAGVLIAAATWLSDMEFLALWSAAGVLAVLGALLLAARGVRWLARRLAHSALARGRPSLRLALGAVGGPGGETAAVTLSLGLGLTVLATIGQIDSNLRGAIQREIPEIAPAYFFIDIQPDQLDGFLVRTRQSDGVTGIETAPMLRGILTRINGENARAYVRASTGESHWVLRGDRGVTYAATPPDGTEILAGDWWPEDYDGPPLLSFAEEEAREMGLQLGDEVTVNVLGRDLTATIANFRKVEFQDMGINFVMLLNPGALAGAPHTYIATVYADRGVEGSLLRTLGGAYPNITAISVREAIDQVTQALDGLAAAVRYGAAATLLTGFVVLIGAAAAGERRRVFEAAVLKTVGATRARILASFALRSAILGSAAGAVAILAGGLAGWGVMRFVMETDYVFEPVSALAIVAGGALAALLAGLVFAWRPLTSRPARVLRAQD</sequence>
<dbReference type="InterPro" id="IPR003838">
    <property type="entry name" value="ABC3_permease_C"/>
</dbReference>
<evidence type="ECO:0000313" key="9">
    <source>
        <dbReference type="Proteomes" id="UP000474957"/>
    </source>
</evidence>
<dbReference type="PANTHER" id="PTHR30287:SF1">
    <property type="entry name" value="INNER MEMBRANE PROTEIN"/>
    <property type="match status" value="1"/>
</dbReference>
<protein>
    <submittedName>
        <fullName evidence="8">FtsX-like permease family protein</fullName>
    </submittedName>
</protein>
<feature type="transmembrane region" description="Helical" evidence="6">
    <location>
        <begin position="817"/>
        <end position="837"/>
    </location>
</feature>
<dbReference type="Pfam" id="PF02687">
    <property type="entry name" value="FtsX"/>
    <property type="match status" value="2"/>
</dbReference>
<feature type="transmembrane region" description="Helical" evidence="6">
    <location>
        <begin position="311"/>
        <end position="344"/>
    </location>
</feature>
<name>A0A6L5YZG9_9RHOB</name>
<feature type="transmembrane region" description="Helical" evidence="6">
    <location>
        <begin position="407"/>
        <end position="425"/>
    </location>
</feature>
<comment type="subcellular location">
    <subcellularLocation>
        <location evidence="1">Cell membrane</location>
        <topology evidence="1">Multi-pass membrane protein</topology>
    </subcellularLocation>
</comment>